<dbReference type="RefSeq" id="XP_073562536.1">
    <property type="nucleotide sequence ID" value="XM_073699399.1"/>
</dbReference>
<organism evidence="2 3">
    <name type="scientific">Trichoderma ghanense</name>
    <dbReference type="NCBI Taxonomy" id="65468"/>
    <lineage>
        <taxon>Eukaryota</taxon>
        <taxon>Fungi</taxon>
        <taxon>Dikarya</taxon>
        <taxon>Ascomycota</taxon>
        <taxon>Pezizomycotina</taxon>
        <taxon>Sordariomycetes</taxon>
        <taxon>Hypocreomycetidae</taxon>
        <taxon>Hypocreales</taxon>
        <taxon>Hypocreaceae</taxon>
        <taxon>Trichoderma</taxon>
    </lineage>
</organism>
<protein>
    <submittedName>
        <fullName evidence="2">Uncharacterized protein</fullName>
    </submittedName>
</protein>
<dbReference type="EMBL" id="PPTA01000002">
    <property type="protein sequence ID" value="TFB06335.1"/>
    <property type="molecule type" value="Genomic_DNA"/>
</dbReference>
<evidence type="ECO:0000313" key="2">
    <source>
        <dbReference type="EMBL" id="TFB06335.1"/>
    </source>
</evidence>
<reference evidence="2 3" key="1">
    <citation type="submission" date="2018-01" db="EMBL/GenBank/DDBJ databases">
        <title>Genome characterization of the sugarcane-associated fungus Trichoderma ghanense CCMA-1212 and their application in lignocelulose bioconversion.</title>
        <authorList>
            <person name="Steindorff A.S."/>
            <person name="Mendes T.D."/>
            <person name="Vilela E.S.D."/>
            <person name="Rodrigues D.S."/>
            <person name="Formighieri E.F."/>
            <person name="Melo I.S."/>
            <person name="Favaro L.C.L."/>
        </authorList>
    </citation>
    <scope>NUCLEOTIDE SEQUENCE [LARGE SCALE GENOMIC DNA]</scope>
    <source>
        <strain evidence="2 3">CCMA-1212</strain>
    </source>
</reference>
<gene>
    <name evidence="2" type="ORF">CCMA1212_001994</name>
</gene>
<feature type="region of interest" description="Disordered" evidence="1">
    <location>
        <begin position="1"/>
        <end position="21"/>
    </location>
</feature>
<evidence type="ECO:0000313" key="3">
    <source>
        <dbReference type="Proteomes" id="UP001642720"/>
    </source>
</evidence>
<comment type="caution">
    <text evidence="2">The sequence shown here is derived from an EMBL/GenBank/DDBJ whole genome shotgun (WGS) entry which is preliminary data.</text>
</comment>
<proteinExistence type="predicted"/>
<evidence type="ECO:0000256" key="1">
    <source>
        <dbReference type="SAM" id="MobiDB-lite"/>
    </source>
</evidence>
<dbReference type="Proteomes" id="UP001642720">
    <property type="component" value="Unassembled WGS sequence"/>
</dbReference>
<dbReference type="GeneID" id="300573849"/>
<accession>A0ABY2HDC4</accession>
<name>A0ABY2HDC4_9HYPO</name>
<keyword evidence="3" id="KW-1185">Reference proteome</keyword>
<sequence length="78" mass="8412">MASALWSSDKMRPQKQVRKEDGPRFALQGAWVRNHGLSSSAAAVTCIHRQHVLGASGLATSHWKLASNRPIPAPAALQ</sequence>
<feature type="compositionally biased region" description="Basic and acidic residues" evidence="1">
    <location>
        <begin position="9"/>
        <end position="21"/>
    </location>
</feature>